<dbReference type="InterPro" id="IPR018821">
    <property type="entry name" value="DUF294_put_nucleoTrafse_sb-bd"/>
</dbReference>
<dbReference type="GO" id="GO:0019146">
    <property type="term" value="F:arabinose-5-phosphate isomerase activity"/>
    <property type="evidence" value="ECO:0007669"/>
    <property type="project" value="UniProtKB-EC"/>
</dbReference>
<dbReference type="SUPFAM" id="SSF54631">
    <property type="entry name" value="CBS-domain pair"/>
    <property type="match status" value="1"/>
</dbReference>
<evidence type="ECO:0000313" key="5">
    <source>
        <dbReference type="Proteomes" id="UP000250079"/>
    </source>
</evidence>
<dbReference type="EMBL" id="CP018632">
    <property type="protein sequence ID" value="ASJ73120.1"/>
    <property type="molecule type" value="Genomic_DNA"/>
</dbReference>
<keyword evidence="5" id="KW-1185">Reference proteome</keyword>
<dbReference type="CDD" id="cd04587">
    <property type="entry name" value="CBS_pair_CAP-ED_NT_Pol-beta-like_DUF294_assoc"/>
    <property type="match status" value="1"/>
</dbReference>
<dbReference type="Pfam" id="PF00571">
    <property type="entry name" value="CBS"/>
    <property type="match status" value="2"/>
</dbReference>
<proteinExistence type="predicted"/>
<dbReference type="InterPro" id="IPR005105">
    <property type="entry name" value="GlnD_Uridyltrans_N"/>
</dbReference>
<evidence type="ECO:0000313" key="4">
    <source>
        <dbReference type="EMBL" id="ASJ73120.1"/>
    </source>
</evidence>
<dbReference type="PANTHER" id="PTHR48108:SF31">
    <property type="entry name" value="CBS DOMAIN AND CYCLIC NUCLEOTIDE-REGULATED NUCLEOTIDYLTRANSFERASE"/>
    <property type="match status" value="1"/>
</dbReference>
<sequence length="618" mass="67744">MDIEQLEIRDFVGAQRPFDQLPDEALVAAVTEMSVRYVRRETEVLALEDGEPALSLVRSGAVELRGESGELLARFGEGDLLGYRASAHELAPTDHHIALEDSLLYRLPASIVDKLCNEHSQLAWYLAPTGAGRLRDAVHHHDDANDSPLNLTDTRLGELLGRQPVHLPPTASIKLAAERMSQENVSSMLIVEDEALFGILTDRDLRLRVIAAGIDYQSPVSEVMTLAPITADIETIAYDALLTMARNRIHHLPVLDGSRVAGVVTSSDFIERHSTSSIYLAADIHRQNTVETLVAIARRLPVLVQNLAAAGASAERTQRVVTGLADTFTIRLLELAELELGPPPVDYAWVVAGSQARGEFTIASDQDNALILDDAFDPARDDAYFEAMACFVCDGLNQCGQSYCPGDVMASNPEWRQSLSNWQARFTNWIDNPDPTALMHGCTFFDLRHVYGDAALTATLRSSMLERTRGNSIFLSHLAGNALSRHPPLGFFRNFVLSGGRDDAGVLDLKHAGVVPIVDLARVYTLAAGMDVVNTRERLEAAGATDELSESGARDLCDALTFLLDTRYRHQARQLDAGIETDNLVAPDSLSRFERGHLKDAFSIVRTMQRALAQRSGH</sequence>
<dbReference type="RefSeq" id="WP_088918361.1">
    <property type="nucleotide sequence ID" value="NZ_CP018632.1"/>
</dbReference>
<dbReference type="InterPro" id="IPR000595">
    <property type="entry name" value="cNMP-bd_dom"/>
</dbReference>
<evidence type="ECO:0000256" key="2">
    <source>
        <dbReference type="PROSITE-ProRule" id="PRU00703"/>
    </source>
</evidence>
<feature type="domain" description="CBS" evidence="3">
    <location>
        <begin position="224"/>
        <end position="280"/>
    </location>
</feature>
<dbReference type="Pfam" id="PF10335">
    <property type="entry name" value="DUF294_C"/>
    <property type="match status" value="1"/>
</dbReference>
<keyword evidence="1" id="KW-0677">Repeat</keyword>
<evidence type="ECO:0000256" key="1">
    <source>
        <dbReference type="ARBA" id="ARBA00022737"/>
    </source>
</evidence>
<gene>
    <name evidence="4" type="primary">kdsD_1</name>
    <name evidence="4" type="ORF">IMCC3135_15180</name>
</gene>
<dbReference type="InterPro" id="IPR051462">
    <property type="entry name" value="CBS_domain-containing"/>
</dbReference>
<evidence type="ECO:0000259" key="3">
    <source>
        <dbReference type="PROSITE" id="PS51371"/>
    </source>
</evidence>
<organism evidence="4 5">
    <name type="scientific">Granulosicoccus antarcticus IMCC3135</name>
    <dbReference type="NCBI Taxonomy" id="1192854"/>
    <lineage>
        <taxon>Bacteria</taxon>
        <taxon>Pseudomonadati</taxon>
        <taxon>Pseudomonadota</taxon>
        <taxon>Gammaproteobacteria</taxon>
        <taxon>Chromatiales</taxon>
        <taxon>Granulosicoccaceae</taxon>
        <taxon>Granulosicoccus</taxon>
    </lineage>
</organism>
<dbReference type="CDD" id="cd05401">
    <property type="entry name" value="NT_GlnE_GlnD_like"/>
    <property type="match status" value="1"/>
</dbReference>
<protein>
    <submittedName>
        <fullName evidence="4">Arabinose 5-phosphate isomerase KdsD</fullName>
        <ecNumber evidence="4">5.3.1.13</ecNumber>
    </submittedName>
</protein>
<dbReference type="InterPro" id="IPR046342">
    <property type="entry name" value="CBS_dom_sf"/>
</dbReference>
<dbReference type="SMART" id="SM00116">
    <property type="entry name" value="CBS"/>
    <property type="match status" value="2"/>
</dbReference>
<dbReference type="OrthoDB" id="9808528at2"/>
<dbReference type="PROSITE" id="PS51371">
    <property type="entry name" value="CBS"/>
    <property type="match status" value="2"/>
</dbReference>
<dbReference type="Gene3D" id="2.60.120.10">
    <property type="entry name" value="Jelly Rolls"/>
    <property type="match status" value="1"/>
</dbReference>
<dbReference type="EC" id="5.3.1.13" evidence="4"/>
<keyword evidence="2" id="KW-0129">CBS domain</keyword>
<dbReference type="Pfam" id="PF03445">
    <property type="entry name" value="DUF294"/>
    <property type="match status" value="1"/>
</dbReference>
<dbReference type="Gene3D" id="3.10.580.10">
    <property type="entry name" value="CBS-domain"/>
    <property type="match status" value="1"/>
</dbReference>
<dbReference type="InterPro" id="IPR018490">
    <property type="entry name" value="cNMP-bd_dom_sf"/>
</dbReference>
<keyword evidence="4" id="KW-0413">Isomerase</keyword>
<dbReference type="AlphaFoldDB" id="A0A2Z2NWC0"/>
<dbReference type="Proteomes" id="UP000250079">
    <property type="component" value="Chromosome"/>
</dbReference>
<reference evidence="4 5" key="1">
    <citation type="submission" date="2016-12" db="EMBL/GenBank/DDBJ databases">
        <authorList>
            <person name="Song W.-J."/>
            <person name="Kurnit D.M."/>
        </authorList>
    </citation>
    <scope>NUCLEOTIDE SEQUENCE [LARGE SCALE GENOMIC DNA]</scope>
    <source>
        <strain evidence="4 5">IMCC3135</strain>
    </source>
</reference>
<accession>A0A2Z2NWC0</accession>
<feature type="domain" description="CBS" evidence="3">
    <location>
        <begin position="160"/>
        <end position="216"/>
    </location>
</feature>
<dbReference type="InterPro" id="IPR014710">
    <property type="entry name" value="RmlC-like_jellyroll"/>
</dbReference>
<name>A0A2Z2NWC0_9GAMM</name>
<dbReference type="InterPro" id="IPR000644">
    <property type="entry name" value="CBS_dom"/>
</dbReference>
<dbReference type="SUPFAM" id="SSF51206">
    <property type="entry name" value="cAMP-binding domain-like"/>
    <property type="match status" value="1"/>
</dbReference>
<dbReference type="KEGG" id="gai:IMCC3135_15180"/>
<dbReference type="GO" id="GO:0008773">
    <property type="term" value="F:[protein-PII] uridylyltransferase activity"/>
    <property type="evidence" value="ECO:0007669"/>
    <property type="project" value="InterPro"/>
</dbReference>
<dbReference type="PANTHER" id="PTHR48108">
    <property type="entry name" value="CBS DOMAIN-CONTAINING PROTEIN CBSX2, CHLOROPLASTIC"/>
    <property type="match status" value="1"/>
</dbReference>
<dbReference type="Pfam" id="PF00027">
    <property type="entry name" value="cNMP_binding"/>
    <property type="match status" value="1"/>
</dbReference>
<dbReference type="CDD" id="cd00038">
    <property type="entry name" value="CAP_ED"/>
    <property type="match status" value="1"/>
</dbReference>